<dbReference type="OrthoDB" id="9786188at2"/>
<reference evidence="2 3" key="1">
    <citation type="submission" date="2018-04" db="EMBL/GenBank/DDBJ databases">
        <title>Genomic Encyclopedia of Type Strains, Phase III (KMG-III): the genomes of soil and plant-associated and newly described type strains.</title>
        <authorList>
            <person name="Whitman W."/>
        </authorList>
    </citation>
    <scope>NUCLEOTIDE SEQUENCE [LARGE SCALE GENOMIC DNA]</scope>
    <source>
        <strain evidence="2 3">MA-olki</strain>
    </source>
</reference>
<dbReference type="GO" id="GO:0004622">
    <property type="term" value="F:phosphatidylcholine lysophospholipase activity"/>
    <property type="evidence" value="ECO:0007669"/>
    <property type="project" value="TreeGrafter"/>
</dbReference>
<accession>A0A2T5U2N7</accession>
<dbReference type="EMBL" id="QAYE01000006">
    <property type="protein sequence ID" value="PTW45761.1"/>
    <property type="molecule type" value="Genomic_DNA"/>
</dbReference>
<gene>
    <name evidence="2" type="ORF">C8J25_10611</name>
</gene>
<dbReference type="Proteomes" id="UP000244013">
    <property type="component" value="Unassembled WGS sequence"/>
</dbReference>
<dbReference type="PANTHER" id="PTHR30383">
    <property type="entry name" value="THIOESTERASE 1/PROTEASE 1/LYSOPHOSPHOLIPASE L1"/>
    <property type="match status" value="1"/>
</dbReference>
<dbReference type="PANTHER" id="PTHR30383:SF24">
    <property type="entry name" value="THIOESTERASE 1_PROTEASE 1_LYSOPHOSPHOLIPASE L1"/>
    <property type="match status" value="1"/>
</dbReference>
<dbReference type="Gene3D" id="3.40.50.1110">
    <property type="entry name" value="SGNH hydrolase"/>
    <property type="match status" value="1"/>
</dbReference>
<dbReference type="InterPro" id="IPR036514">
    <property type="entry name" value="SGNH_hydro_sf"/>
</dbReference>
<dbReference type="RefSeq" id="WP_107954596.1">
    <property type="nucleotide sequence ID" value="NZ_QAYE01000006.1"/>
</dbReference>
<evidence type="ECO:0000259" key="1">
    <source>
        <dbReference type="Pfam" id="PF13472"/>
    </source>
</evidence>
<protein>
    <submittedName>
        <fullName evidence="2">Acyl-CoA thioesterase-1</fullName>
    </submittedName>
</protein>
<evidence type="ECO:0000313" key="3">
    <source>
        <dbReference type="Proteomes" id="UP000244013"/>
    </source>
</evidence>
<dbReference type="Pfam" id="PF13472">
    <property type="entry name" value="Lipase_GDSL_2"/>
    <property type="match status" value="1"/>
</dbReference>
<evidence type="ECO:0000313" key="2">
    <source>
        <dbReference type="EMBL" id="PTW45761.1"/>
    </source>
</evidence>
<sequence length="202" mass="20833">MTTDRPLILAIGDSLIAGYGLQAADSFPARLQASLQTACPGARVVNAGVSGDTTADVLRRLPRLLSALDQRPVLAIVQVGPNDVLRQIPVARTRANLEQILLSLGSCGIPVLLTTVDPPAFIRDRAAACLGIHAGLAAEHGATVWPFFPPGVLGHSDMVLADRVHPNAAAIAAVVAAILPTVKGMLECPCSSATTGVPGFQL</sequence>
<dbReference type="AlphaFoldDB" id="A0A2T5U2N7"/>
<comment type="caution">
    <text evidence="2">The sequence shown here is derived from an EMBL/GenBank/DDBJ whole genome shotgun (WGS) entry which is preliminary data.</text>
</comment>
<dbReference type="SUPFAM" id="SSF52266">
    <property type="entry name" value="SGNH hydrolase"/>
    <property type="match status" value="1"/>
</dbReference>
<dbReference type="InterPro" id="IPR013830">
    <property type="entry name" value="SGNH_hydro"/>
</dbReference>
<feature type="domain" description="SGNH hydrolase-type esterase" evidence="1">
    <location>
        <begin position="10"/>
        <end position="169"/>
    </location>
</feature>
<organism evidence="2 3">
    <name type="scientific">Sphingomonas faeni</name>
    <dbReference type="NCBI Taxonomy" id="185950"/>
    <lineage>
        <taxon>Bacteria</taxon>
        <taxon>Pseudomonadati</taxon>
        <taxon>Pseudomonadota</taxon>
        <taxon>Alphaproteobacteria</taxon>
        <taxon>Sphingomonadales</taxon>
        <taxon>Sphingomonadaceae</taxon>
        <taxon>Sphingomonas</taxon>
    </lineage>
</organism>
<proteinExistence type="predicted"/>
<dbReference type="GeneID" id="91006359"/>
<name>A0A2T5U2N7_9SPHN</name>
<dbReference type="InterPro" id="IPR051532">
    <property type="entry name" value="Ester_Hydrolysis_Enzymes"/>
</dbReference>